<feature type="transmembrane region" description="Helical" evidence="1">
    <location>
        <begin position="210"/>
        <end position="232"/>
    </location>
</feature>
<feature type="transmembrane region" description="Helical" evidence="1">
    <location>
        <begin position="296"/>
        <end position="313"/>
    </location>
</feature>
<feature type="transmembrane region" description="Helical" evidence="1">
    <location>
        <begin position="184"/>
        <end position="203"/>
    </location>
</feature>
<evidence type="ECO:0000256" key="1">
    <source>
        <dbReference type="SAM" id="Phobius"/>
    </source>
</evidence>
<dbReference type="Pfam" id="PF05145">
    <property type="entry name" value="AbrB"/>
    <property type="match status" value="1"/>
</dbReference>
<protein>
    <submittedName>
        <fullName evidence="2">AbrB family transcriptional regulator</fullName>
    </submittedName>
</protein>
<comment type="caution">
    <text evidence="2">The sequence shown here is derived from an EMBL/GenBank/DDBJ whole genome shotgun (WGS) entry which is preliminary data.</text>
</comment>
<dbReference type="AlphaFoldDB" id="A0A506TZ51"/>
<proteinExistence type="predicted"/>
<keyword evidence="1" id="KW-0472">Membrane</keyword>
<sequence>MSRLSVIGSARMAATALVAALGGLVASALHLPLGWLIGAMLATAALTLMKLPTAVVPNSRQAAQGFIGIAAGLRMTPEVAARLVALLPVMLAAALTVIVFSCLISLALSRFTRLDPDTAFFSSLPGGIAEMAVLSERYGGNPGLVSIGQFLRILLVTLAIPQIVTVFPDHATIADGATAAGHGSLLPLLLLCIIGVPVALAVTRFRVPNSWLLSGIIVGAIAGLLNLGSIYIPADALKIAQIAVGITLGARCTRSVFRDGHATLPGNIAGTAVLITFSSLLAVVIGYFLHIDPVSLILALAPGGIAEMSLVAKQVGADVVLVVAFHLVRVIMVLTLALFLKRIFTGRGRETAQ</sequence>
<dbReference type="NCBIfam" id="TIGR03082">
    <property type="entry name" value="Gneg_AbrB_dup"/>
    <property type="match status" value="2"/>
</dbReference>
<organism evidence="2 3">
    <name type="scientific">Martelella alba</name>
    <dbReference type="NCBI Taxonomy" id="2590451"/>
    <lineage>
        <taxon>Bacteria</taxon>
        <taxon>Pseudomonadati</taxon>
        <taxon>Pseudomonadota</taxon>
        <taxon>Alphaproteobacteria</taxon>
        <taxon>Hyphomicrobiales</taxon>
        <taxon>Aurantimonadaceae</taxon>
        <taxon>Martelella</taxon>
    </lineage>
</organism>
<feature type="transmembrane region" description="Helical" evidence="1">
    <location>
        <begin position="319"/>
        <end position="340"/>
    </location>
</feature>
<keyword evidence="3" id="KW-1185">Reference proteome</keyword>
<dbReference type="PIRSF" id="PIRSF038991">
    <property type="entry name" value="Protein_AbrB"/>
    <property type="match status" value="1"/>
</dbReference>
<accession>A0A506TZ51</accession>
<feature type="transmembrane region" description="Helical" evidence="1">
    <location>
        <begin position="83"/>
        <end position="108"/>
    </location>
</feature>
<dbReference type="InterPro" id="IPR007820">
    <property type="entry name" value="AbrB_fam"/>
</dbReference>
<name>A0A506TZ51_9HYPH</name>
<dbReference type="PANTHER" id="PTHR38457:SF1">
    <property type="entry name" value="REGULATOR ABRB-RELATED"/>
    <property type="match status" value="1"/>
</dbReference>
<feature type="transmembrane region" description="Helical" evidence="1">
    <location>
        <begin position="268"/>
        <end position="289"/>
    </location>
</feature>
<keyword evidence="1" id="KW-0812">Transmembrane</keyword>
<dbReference type="RefSeq" id="WP_141150909.1">
    <property type="nucleotide sequence ID" value="NZ_VHLG01000018.1"/>
</dbReference>
<feature type="transmembrane region" description="Helical" evidence="1">
    <location>
        <begin position="144"/>
        <end position="164"/>
    </location>
</feature>
<dbReference type="Proteomes" id="UP000318801">
    <property type="component" value="Unassembled WGS sequence"/>
</dbReference>
<dbReference type="GO" id="GO:0010468">
    <property type="term" value="P:regulation of gene expression"/>
    <property type="evidence" value="ECO:0007669"/>
    <property type="project" value="InterPro"/>
</dbReference>
<dbReference type="GO" id="GO:0016020">
    <property type="term" value="C:membrane"/>
    <property type="evidence" value="ECO:0007669"/>
    <property type="project" value="InterPro"/>
</dbReference>
<keyword evidence="1" id="KW-1133">Transmembrane helix</keyword>
<evidence type="ECO:0000313" key="3">
    <source>
        <dbReference type="Proteomes" id="UP000318801"/>
    </source>
</evidence>
<dbReference type="OrthoDB" id="7157734at2"/>
<dbReference type="EMBL" id="VHLG01000018">
    <property type="protein sequence ID" value="TPW27373.1"/>
    <property type="molecule type" value="Genomic_DNA"/>
</dbReference>
<dbReference type="PANTHER" id="PTHR38457">
    <property type="entry name" value="REGULATOR ABRB-RELATED"/>
    <property type="match status" value="1"/>
</dbReference>
<gene>
    <name evidence="2" type="ORF">FJU08_20415</name>
</gene>
<evidence type="ECO:0000313" key="2">
    <source>
        <dbReference type="EMBL" id="TPW27373.1"/>
    </source>
</evidence>
<dbReference type="InterPro" id="IPR017516">
    <property type="entry name" value="AbrB_dup"/>
</dbReference>
<reference evidence="2 3" key="1">
    <citation type="submission" date="2019-06" db="EMBL/GenBank/DDBJ databases">
        <authorList>
            <person name="Li M."/>
        </authorList>
    </citation>
    <scope>NUCLEOTIDE SEQUENCE [LARGE SCALE GENOMIC DNA]</scope>
    <source>
        <strain evidence="2 3">BGMRC2036</strain>
    </source>
</reference>